<feature type="domain" description="Beta-lactamase-related" evidence="5">
    <location>
        <begin position="91"/>
        <end position="383"/>
    </location>
</feature>
<dbReference type="Proteomes" id="UP001596254">
    <property type="component" value="Unassembled WGS sequence"/>
</dbReference>
<reference evidence="7" key="1">
    <citation type="journal article" date="2019" name="Int. J. Syst. Evol. Microbiol.">
        <title>The Global Catalogue of Microorganisms (GCM) 10K type strain sequencing project: providing services to taxonomists for standard genome sequencing and annotation.</title>
        <authorList>
            <consortium name="The Broad Institute Genomics Platform"/>
            <consortium name="The Broad Institute Genome Sequencing Center for Infectious Disease"/>
            <person name="Wu L."/>
            <person name="Ma J."/>
        </authorList>
    </citation>
    <scope>NUCLEOTIDE SEQUENCE [LARGE SCALE GENOMIC DNA]</scope>
    <source>
        <strain evidence="7">CCM 8905</strain>
    </source>
</reference>
<feature type="transmembrane region" description="Helical" evidence="4">
    <location>
        <begin position="6"/>
        <end position="25"/>
    </location>
</feature>
<feature type="region of interest" description="Disordered" evidence="3">
    <location>
        <begin position="37"/>
        <end position="65"/>
    </location>
</feature>
<dbReference type="InterPro" id="IPR050491">
    <property type="entry name" value="AmpC-like"/>
</dbReference>
<keyword evidence="2 4" id="KW-0472">Membrane</keyword>
<evidence type="ECO:0000259" key="5">
    <source>
        <dbReference type="Pfam" id="PF00144"/>
    </source>
</evidence>
<proteinExistence type="predicted"/>
<dbReference type="GO" id="GO:0016787">
    <property type="term" value="F:hydrolase activity"/>
    <property type="evidence" value="ECO:0007669"/>
    <property type="project" value="UniProtKB-KW"/>
</dbReference>
<dbReference type="RefSeq" id="WP_125693003.1">
    <property type="nucleotide sequence ID" value="NZ_JBHSSK010000023.1"/>
</dbReference>
<organism evidence="6 7">
    <name type="scientific">Levilactobacillus tongjiangensis</name>
    <dbReference type="NCBI Taxonomy" id="2486023"/>
    <lineage>
        <taxon>Bacteria</taxon>
        <taxon>Bacillati</taxon>
        <taxon>Bacillota</taxon>
        <taxon>Bacilli</taxon>
        <taxon>Lactobacillales</taxon>
        <taxon>Lactobacillaceae</taxon>
        <taxon>Levilactobacillus</taxon>
    </lineage>
</organism>
<keyword evidence="4" id="KW-1133">Transmembrane helix</keyword>
<keyword evidence="6" id="KW-0378">Hydrolase</keyword>
<dbReference type="Gene3D" id="3.40.710.10">
    <property type="entry name" value="DD-peptidase/beta-lactamase superfamily"/>
    <property type="match status" value="1"/>
</dbReference>
<keyword evidence="7" id="KW-1185">Reference proteome</keyword>
<dbReference type="PANTHER" id="PTHR46825">
    <property type="entry name" value="D-ALANYL-D-ALANINE-CARBOXYPEPTIDASE/ENDOPEPTIDASE AMPH"/>
    <property type="match status" value="1"/>
</dbReference>
<gene>
    <name evidence="6" type="ORF">ACFP1G_08840</name>
</gene>
<dbReference type="InterPro" id="IPR012338">
    <property type="entry name" value="Beta-lactam/transpept-like"/>
</dbReference>
<evidence type="ECO:0000313" key="7">
    <source>
        <dbReference type="Proteomes" id="UP001596254"/>
    </source>
</evidence>
<comment type="caution">
    <text evidence="6">The sequence shown here is derived from an EMBL/GenBank/DDBJ whole genome shotgun (WGS) entry which is preliminary data.</text>
</comment>
<evidence type="ECO:0000256" key="1">
    <source>
        <dbReference type="ARBA" id="ARBA00004370"/>
    </source>
</evidence>
<feature type="compositionally biased region" description="Basic and acidic residues" evidence="3">
    <location>
        <begin position="51"/>
        <end position="61"/>
    </location>
</feature>
<dbReference type="EMBL" id="JBHSSK010000023">
    <property type="protein sequence ID" value="MFC6207576.1"/>
    <property type="molecule type" value="Genomic_DNA"/>
</dbReference>
<comment type="subcellular location">
    <subcellularLocation>
        <location evidence="1">Membrane</location>
    </subcellularLocation>
</comment>
<evidence type="ECO:0000313" key="6">
    <source>
        <dbReference type="EMBL" id="MFC6207576.1"/>
    </source>
</evidence>
<dbReference type="Pfam" id="PF00144">
    <property type="entry name" value="Beta-lactamase"/>
    <property type="match status" value="1"/>
</dbReference>
<evidence type="ECO:0000256" key="3">
    <source>
        <dbReference type="SAM" id="MobiDB-lite"/>
    </source>
</evidence>
<accession>A0ABW1SSV6</accession>
<sequence length="410" mass="45782">MNKRNLIHWGVLLVIILGISGLVFGMHQIDTQDKKEIATSNRKSAKKIKRDIRSDARDSSRQRTHQVTAFDRRNTGRRTPIFTGKLTTALKDKKFSGTALVVKNDRVVYQRSFGMANAEKNQQNKATSQFLVNSIQKSMTGMLVMRAVQAGKISLTDKLHKYYPKIAGSDRVTLRQMLDMKAGLVGDVDPSTTLSEKGVYQYAGQLAKIDKQSINKFNYQPISFVLLAAIVNRVTGLSYYQNFYEHIVTPLDLNHTSFAQIRSTTKGMTMGYKGNIPGDYTTPVSTSMRDMEAQVATGNATMSAGDLFRAERAIIQGTLLATPSGANELHEANAADANYAGGMYHFEKRGYYGHGLGEFYEGTFVMSKNGRTGVIFLSNNFYKKTMWPDWSTEELAKTTFKHVLTAKKLN</sequence>
<protein>
    <submittedName>
        <fullName evidence="6">Serine hydrolase domain-containing protein</fullName>
        <ecNumber evidence="6">3.-.-.-</ecNumber>
    </submittedName>
</protein>
<name>A0ABW1SSV6_9LACO</name>
<dbReference type="PANTHER" id="PTHR46825:SF11">
    <property type="entry name" value="PENICILLIN-BINDING PROTEIN 4"/>
    <property type="match status" value="1"/>
</dbReference>
<dbReference type="InterPro" id="IPR001466">
    <property type="entry name" value="Beta-lactam-related"/>
</dbReference>
<evidence type="ECO:0000256" key="4">
    <source>
        <dbReference type="SAM" id="Phobius"/>
    </source>
</evidence>
<evidence type="ECO:0000256" key="2">
    <source>
        <dbReference type="ARBA" id="ARBA00023136"/>
    </source>
</evidence>
<dbReference type="SUPFAM" id="SSF56601">
    <property type="entry name" value="beta-lactamase/transpeptidase-like"/>
    <property type="match status" value="1"/>
</dbReference>
<keyword evidence="4" id="KW-0812">Transmembrane</keyword>
<dbReference type="EC" id="3.-.-.-" evidence="6"/>